<feature type="domain" description="Peptidase A1" evidence="10">
    <location>
        <begin position="67"/>
        <end position="399"/>
    </location>
</feature>
<feature type="region of interest" description="Disordered" evidence="7">
    <location>
        <begin position="427"/>
        <end position="459"/>
    </location>
</feature>
<evidence type="ECO:0000256" key="8">
    <source>
        <dbReference type="SAM" id="Phobius"/>
    </source>
</evidence>
<feature type="transmembrane region" description="Helical" evidence="8">
    <location>
        <begin position="461"/>
        <end position="485"/>
    </location>
</feature>
<dbReference type="OrthoDB" id="771136at2759"/>
<gene>
    <name evidence="11" type="ORF">NA56DRAFT_742657</name>
</gene>
<evidence type="ECO:0000256" key="6">
    <source>
        <dbReference type="PIRSR" id="PIRSR601461-2"/>
    </source>
</evidence>
<keyword evidence="3 9" id="KW-0732">Signal</keyword>
<dbReference type="Gene3D" id="2.40.70.10">
    <property type="entry name" value="Acid Proteases"/>
    <property type="match status" value="2"/>
</dbReference>
<dbReference type="GO" id="GO:0006508">
    <property type="term" value="P:proteolysis"/>
    <property type="evidence" value="ECO:0007669"/>
    <property type="project" value="UniProtKB-KW"/>
</dbReference>
<evidence type="ECO:0000313" key="12">
    <source>
        <dbReference type="Proteomes" id="UP000235672"/>
    </source>
</evidence>
<dbReference type="STRING" id="1745343.A0A2J6QQI9"/>
<feature type="compositionally biased region" description="Low complexity" evidence="7">
    <location>
        <begin position="433"/>
        <end position="459"/>
    </location>
</feature>
<dbReference type="PROSITE" id="PS51767">
    <property type="entry name" value="PEPTIDASE_A1"/>
    <property type="match status" value="1"/>
</dbReference>
<dbReference type="AlphaFoldDB" id="A0A2J6QQI9"/>
<evidence type="ECO:0000313" key="11">
    <source>
        <dbReference type="EMBL" id="PMD28529.1"/>
    </source>
</evidence>
<keyword evidence="8" id="KW-1133">Transmembrane helix</keyword>
<dbReference type="CDD" id="cd05474">
    <property type="entry name" value="SAP_like"/>
    <property type="match status" value="1"/>
</dbReference>
<dbReference type="GO" id="GO:0004190">
    <property type="term" value="F:aspartic-type endopeptidase activity"/>
    <property type="evidence" value="ECO:0007669"/>
    <property type="project" value="UniProtKB-KW"/>
</dbReference>
<feature type="disulfide bond" evidence="6">
    <location>
        <begin position="318"/>
        <end position="361"/>
    </location>
</feature>
<keyword evidence="2 11" id="KW-0645">Protease</keyword>
<evidence type="ECO:0000259" key="10">
    <source>
        <dbReference type="PROSITE" id="PS51767"/>
    </source>
</evidence>
<dbReference type="Proteomes" id="UP000235672">
    <property type="component" value="Unassembled WGS sequence"/>
</dbReference>
<dbReference type="InterPro" id="IPR033121">
    <property type="entry name" value="PEPTIDASE_A1"/>
</dbReference>
<comment type="similarity">
    <text evidence="1">Belongs to the peptidase A1 family.</text>
</comment>
<keyword evidence="5" id="KW-0378">Hydrolase</keyword>
<proteinExistence type="inferred from homology"/>
<dbReference type="SUPFAM" id="SSF50630">
    <property type="entry name" value="Acid proteases"/>
    <property type="match status" value="1"/>
</dbReference>
<organism evidence="11 12">
    <name type="scientific">Hyaloscypha hepaticicola</name>
    <dbReference type="NCBI Taxonomy" id="2082293"/>
    <lineage>
        <taxon>Eukaryota</taxon>
        <taxon>Fungi</taxon>
        <taxon>Dikarya</taxon>
        <taxon>Ascomycota</taxon>
        <taxon>Pezizomycotina</taxon>
        <taxon>Leotiomycetes</taxon>
        <taxon>Helotiales</taxon>
        <taxon>Hyaloscyphaceae</taxon>
        <taxon>Hyaloscypha</taxon>
    </lineage>
</organism>
<reference evidence="11 12" key="1">
    <citation type="submission" date="2016-05" db="EMBL/GenBank/DDBJ databases">
        <title>A degradative enzymes factory behind the ericoid mycorrhizal symbiosis.</title>
        <authorList>
            <consortium name="DOE Joint Genome Institute"/>
            <person name="Martino E."/>
            <person name="Morin E."/>
            <person name="Grelet G."/>
            <person name="Kuo A."/>
            <person name="Kohler A."/>
            <person name="Daghino S."/>
            <person name="Barry K."/>
            <person name="Choi C."/>
            <person name="Cichocki N."/>
            <person name="Clum A."/>
            <person name="Copeland A."/>
            <person name="Hainaut M."/>
            <person name="Haridas S."/>
            <person name="Labutti K."/>
            <person name="Lindquist E."/>
            <person name="Lipzen A."/>
            <person name="Khouja H.-R."/>
            <person name="Murat C."/>
            <person name="Ohm R."/>
            <person name="Olson A."/>
            <person name="Spatafora J."/>
            <person name="Veneault-Fourrey C."/>
            <person name="Henrissat B."/>
            <person name="Grigoriev I."/>
            <person name="Martin F."/>
            <person name="Perotto S."/>
        </authorList>
    </citation>
    <scope>NUCLEOTIDE SEQUENCE [LARGE SCALE GENOMIC DNA]</scope>
    <source>
        <strain evidence="11 12">UAMH 7357</strain>
    </source>
</reference>
<dbReference type="PANTHER" id="PTHR47966">
    <property type="entry name" value="BETA-SITE APP-CLEAVING ENZYME, ISOFORM A-RELATED"/>
    <property type="match status" value="1"/>
</dbReference>
<sequence>MNLNFFNLFLGYGLMFLADGISCAKVIEYKVKRTSQEIVEATSRSLTRRTASTYLETLANNITEDLYYATVQVGTPPQSVDLVLGLASSDIWVIDSKAPVCATPGDCYTPFDWEASQTFTPISSNFDISYAGSTSDYAAGVYFKDLFAIGQPAAEAEVFIQMGLASNVTTGLSAYGGVLGLGYPGNEATYYTYPNLMEQLVDVGLTNSMLYSLHLDDIHDSSGSILFGGIDTEKYYGTLYSMPVNPDANGNYTAFNVTLASISFSSNGGSTTQSLTDQTFSLDVIVGGGGMYLPVDIVTQIYDDMNVKVISNWPMIDCKYGNASYLSLGFLSGSIVNVTFSNLVLPWTFQVPAGLPFSNVCYLDIWSNESDNGDNLLGQGFLRSAYTVFDLSNHRIGFAQSVLNTTLSHVVEIQAGAASIPQSIGVPLPSPSPSSSSIPSNPHSNSTSSPSSNPPSKSHGVAIGVGVAVPVVAILAGLLAFFFVWRRRRHTTSGDGAPLPPVLIDNKHASIAGISELPESSTAGSPEMAQGRFGGGSLSPNRSSLPVYSPYQGEARPLSPALSEFQGYDAPGSPTSAVLSATIFQGPH</sequence>
<evidence type="ECO:0000256" key="2">
    <source>
        <dbReference type="ARBA" id="ARBA00022670"/>
    </source>
</evidence>
<keyword evidence="4" id="KW-0064">Aspartyl protease</keyword>
<keyword evidence="6" id="KW-1015">Disulfide bond</keyword>
<feature type="chain" id="PRO_5014397742" evidence="9">
    <location>
        <begin position="24"/>
        <end position="588"/>
    </location>
</feature>
<feature type="signal peptide" evidence="9">
    <location>
        <begin position="1"/>
        <end position="23"/>
    </location>
</feature>
<dbReference type="Pfam" id="PF00026">
    <property type="entry name" value="Asp"/>
    <property type="match status" value="1"/>
</dbReference>
<evidence type="ECO:0000256" key="3">
    <source>
        <dbReference type="ARBA" id="ARBA00022729"/>
    </source>
</evidence>
<dbReference type="InterPro" id="IPR001461">
    <property type="entry name" value="Aspartic_peptidase_A1"/>
</dbReference>
<dbReference type="InterPro" id="IPR021109">
    <property type="entry name" value="Peptidase_aspartic_dom_sf"/>
</dbReference>
<dbReference type="PRINTS" id="PR00792">
    <property type="entry name" value="PEPSIN"/>
</dbReference>
<dbReference type="PANTHER" id="PTHR47966:SF65">
    <property type="entry name" value="ASPARTIC-TYPE ENDOPEPTIDASE"/>
    <property type="match status" value="1"/>
</dbReference>
<accession>A0A2J6QQI9</accession>
<dbReference type="InterPro" id="IPR033876">
    <property type="entry name" value="SAP-like"/>
</dbReference>
<evidence type="ECO:0000256" key="1">
    <source>
        <dbReference type="ARBA" id="ARBA00007447"/>
    </source>
</evidence>
<dbReference type="EMBL" id="KZ613464">
    <property type="protein sequence ID" value="PMD28529.1"/>
    <property type="molecule type" value="Genomic_DNA"/>
</dbReference>
<evidence type="ECO:0000256" key="9">
    <source>
        <dbReference type="SAM" id="SignalP"/>
    </source>
</evidence>
<keyword evidence="12" id="KW-1185">Reference proteome</keyword>
<protein>
    <submittedName>
        <fullName evidence="11">Acid protease</fullName>
    </submittedName>
</protein>
<name>A0A2J6QQI9_9HELO</name>
<evidence type="ECO:0000256" key="4">
    <source>
        <dbReference type="ARBA" id="ARBA00022750"/>
    </source>
</evidence>
<keyword evidence="8" id="KW-0472">Membrane</keyword>
<evidence type="ECO:0000256" key="5">
    <source>
        <dbReference type="ARBA" id="ARBA00022801"/>
    </source>
</evidence>
<evidence type="ECO:0000256" key="7">
    <source>
        <dbReference type="SAM" id="MobiDB-lite"/>
    </source>
</evidence>
<keyword evidence="8" id="KW-0812">Transmembrane</keyword>